<evidence type="ECO:0000313" key="4">
    <source>
        <dbReference type="Proteomes" id="UP001575181"/>
    </source>
</evidence>
<dbReference type="RefSeq" id="WP_373656824.1">
    <property type="nucleotide sequence ID" value="NZ_JBGUAW010000010.1"/>
</dbReference>
<dbReference type="Pfam" id="PF01910">
    <property type="entry name" value="Thiamine_BP"/>
    <property type="match status" value="1"/>
</dbReference>
<comment type="similarity">
    <text evidence="1">Belongs to the UPF0045 family.</text>
</comment>
<dbReference type="InterPro" id="IPR002767">
    <property type="entry name" value="Thiamine_BP"/>
</dbReference>
<sequence>MAYTVNYSVIPLTHSGGHVGDLVAKVVDRVEKSGLEYRLTAMGTQIEGDLDEVLDLVKECERLVEADSDRFYTVLTMDYQKGKGGALSAKVQSVEDRLGHTLNK</sequence>
<protein>
    <submittedName>
        <fullName evidence="3">MTH1187 family thiamine-binding protein</fullName>
    </submittedName>
</protein>
<dbReference type="InterPro" id="IPR029756">
    <property type="entry name" value="MTH1187/YkoF-like"/>
</dbReference>
<comment type="caution">
    <text evidence="3">The sequence shown here is derived from an EMBL/GenBank/DDBJ whole genome shotgun (WGS) entry which is preliminary data.</text>
</comment>
<dbReference type="NCBIfam" id="TIGR00106">
    <property type="entry name" value="MTH1187 family thiamine-binding protein"/>
    <property type="match status" value="1"/>
</dbReference>
<keyword evidence="4" id="KW-1185">Reference proteome</keyword>
<dbReference type="InterPro" id="IPR051614">
    <property type="entry name" value="UPF0045_domain"/>
</dbReference>
<dbReference type="PANTHER" id="PTHR33777">
    <property type="entry name" value="UPF0045 PROTEIN ECM15"/>
    <property type="match status" value="1"/>
</dbReference>
<feature type="domain" description="Thiamine-binding protein" evidence="2">
    <location>
        <begin position="6"/>
        <end position="95"/>
    </location>
</feature>
<reference evidence="3 4" key="1">
    <citation type="submission" date="2024-08" db="EMBL/GenBank/DDBJ databases">
        <title>Whole-genome sequencing of halo(alkali)philic microorganisms from hypersaline lakes.</title>
        <authorList>
            <person name="Sorokin D.Y."/>
            <person name="Merkel A.Y."/>
            <person name="Messina E."/>
            <person name="Yakimov M."/>
        </authorList>
    </citation>
    <scope>NUCLEOTIDE SEQUENCE [LARGE SCALE GENOMIC DNA]</scope>
    <source>
        <strain evidence="3 4">Cl-TMA</strain>
    </source>
</reference>
<organism evidence="3 4">
    <name type="scientific">Thiohalorhabdus methylotrophus</name>
    <dbReference type="NCBI Taxonomy" id="3242694"/>
    <lineage>
        <taxon>Bacteria</taxon>
        <taxon>Pseudomonadati</taxon>
        <taxon>Pseudomonadota</taxon>
        <taxon>Gammaproteobacteria</taxon>
        <taxon>Thiohalorhabdales</taxon>
        <taxon>Thiohalorhabdaceae</taxon>
        <taxon>Thiohalorhabdus</taxon>
    </lineage>
</organism>
<evidence type="ECO:0000259" key="2">
    <source>
        <dbReference type="Pfam" id="PF01910"/>
    </source>
</evidence>
<dbReference type="Proteomes" id="UP001575181">
    <property type="component" value="Unassembled WGS sequence"/>
</dbReference>
<accession>A0ABV4TYL1</accession>
<dbReference type="EMBL" id="JBGUAW010000010">
    <property type="protein sequence ID" value="MFA9462037.1"/>
    <property type="molecule type" value="Genomic_DNA"/>
</dbReference>
<name>A0ABV4TYL1_9GAMM</name>
<evidence type="ECO:0000313" key="3">
    <source>
        <dbReference type="EMBL" id="MFA9462037.1"/>
    </source>
</evidence>
<evidence type="ECO:0000256" key="1">
    <source>
        <dbReference type="ARBA" id="ARBA00010272"/>
    </source>
</evidence>
<gene>
    <name evidence="3" type="ORF">ACERLL_14530</name>
</gene>
<dbReference type="SUPFAM" id="SSF89957">
    <property type="entry name" value="MTH1187/YkoF-like"/>
    <property type="match status" value="1"/>
</dbReference>
<dbReference type="Gene3D" id="3.30.70.930">
    <property type="match status" value="1"/>
</dbReference>
<proteinExistence type="inferred from homology"/>
<dbReference type="PANTHER" id="PTHR33777:SF1">
    <property type="entry name" value="UPF0045 PROTEIN ECM15"/>
    <property type="match status" value="1"/>
</dbReference>